<comment type="caution">
    <text evidence="1">The sequence shown here is derived from an EMBL/GenBank/DDBJ whole genome shotgun (WGS) entry which is preliminary data.</text>
</comment>
<evidence type="ECO:0000313" key="1">
    <source>
        <dbReference type="EMBL" id="MBK9984497.1"/>
    </source>
</evidence>
<gene>
    <name evidence="1" type="ORF">IPP15_19370</name>
</gene>
<name>A0A9D7SWR4_9BACT</name>
<proteinExistence type="predicted"/>
<sequence>MAKKNKKKQVPDNLLPGEEAFISNNSDEAFFSDSNNFIDDTPRPWVANAKVDKDGLSVKQHLLIFHITIKASWYPDDLYPTLRDKCVQYHQERDLASMDVTVDSFYKSYSSVEYSNLKVPKKKKKEVEIISKYNPQKKKPNYKIIKKKYIELELIESVKPFILRWYPTALFFVQTLNVTPYILDENDYYWIYRKIIHHYPQEFKIFFEKHCPHLHFSKFKAIGNRKSGVKIPSDLHNRIDYYIREHFPDAMI</sequence>
<accession>A0A9D7SWR4</accession>
<dbReference type="Proteomes" id="UP000808337">
    <property type="component" value="Unassembled WGS sequence"/>
</dbReference>
<dbReference type="EMBL" id="JADKGY010000029">
    <property type="protein sequence ID" value="MBK9984497.1"/>
    <property type="molecule type" value="Genomic_DNA"/>
</dbReference>
<reference evidence="1 2" key="1">
    <citation type="submission" date="2020-10" db="EMBL/GenBank/DDBJ databases">
        <title>Connecting structure to function with the recovery of over 1000 high-quality activated sludge metagenome-assembled genomes encoding full-length rRNA genes using long-read sequencing.</title>
        <authorList>
            <person name="Singleton C.M."/>
            <person name="Petriglieri F."/>
            <person name="Kristensen J.M."/>
            <person name="Kirkegaard R.H."/>
            <person name="Michaelsen T.Y."/>
            <person name="Andersen M.H."/>
            <person name="Karst S.M."/>
            <person name="Dueholm M.S."/>
            <person name="Nielsen P.H."/>
            <person name="Albertsen M."/>
        </authorList>
    </citation>
    <scope>NUCLEOTIDE SEQUENCE [LARGE SCALE GENOMIC DNA]</scope>
    <source>
        <strain evidence="1">Ribe_18-Q3-R11-54_MAXAC.273</strain>
    </source>
</reference>
<evidence type="ECO:0000313" key="2">
    <source>
        <dbReference type="Proteomes" id="UP000808337"/>
    </source>
</evidence>
<organism evidence="1 2">
    <name type="scientific">Candidatus Opimibacter skivensis</name>
    <dbReference type="NCBI Taxonomy" id="2982028"/>
    <lineage>
        <taxon>Bacteria</taxon>
        <taxon>Pseudomonadati</taxon>
        <taxon>Bacteroidota</taxon>
        <taxon>Saprospiria</taxon>
        <taxon>Saprospirales</taxon>
        <taxon>Saprospiraceae</taxon>
        <taxon>Candidatus Opimibacter</taxon>
    </lineage>
</organism>
<protein>
    <submittedName>
        <fullName evidence="1">Uncharacterized protein</fullName>
    </submittedName>
</protein>
<dbReference type="AlphaFoldDB" id="A0A9D7SWR4"/>